<dbReference type="NCBIfam" id="NF033923">
    <property type="entry name" value="opr_proin_2"/>
    <property type="match status" value="1"/>
</dbReference>
<feature type="chain" id="PRO_5042099064" description="Porin domain-containing protein" evidence="1">
    <location>
        <begin position="27"/>
        <end position="373"/>
    </location>
</feature>
<dbReference type="InterPro" id="IPR023614">
    <property type="entry name" value="Porin_dom_sf"/>
</dbReference>
<gene>
    <name evidence="2" type="ORF">ASUIS_0598</name>
</gene>
<dbReference type="KEGG" id="asui:ASUIS_0598"/>
<dbReference type="Gene3D" id="2.40.160.10">
    <property type="entry name" value="Porin"/>
    <property type="match status" value="1"/>
</dbReference>
<dbReference type="Proteomes" id="UP000263040">
    <property type="component" value="Chromosome"/>
</dbReference>
<dbReference type="AlphaFoldDB" id="A0AAD0SQB1"/>
<accession>A0AAD0SQB1</accession>
<evidence type="ECO:0000313" key="2">
    <source>
        <dbReference type="EMBL" id="AXX89104.1"/>
    </source>
</evidence>
<keyword evidence="3" id="KW-1185">Reference proteome</keyword>
<organism evidence="2 3">
    <name type="scientific">Arcobacter suis CECT 7833</name>
    <dbReference type="NCBI Taxonomy" id="663365"/>
    <lineage>
        <taxon>Bacteria</taxon>
        <taxon>Pseudomonadati</taxon>
        <taxon>Campylobacterota</taxon>
        <taxon>Epsilonproteobacteria</taxon>
        <taxon>Campylobacterales</taxon>
        <taxon>Arcobacteraceae</taxon>
        <taxon>Arcobacter</taxon>
    </lineage>
</organism>
<protein>
    <recommendedName>
        <fullName evidence="4">Porin domain-containing protein</fullName>
    </recommendedName>
</protein>
<dbReference type="RefSeq" id="WP_118885660.1">
    <property type="nucleotide sequence ID" value="NZ_CP032100.1"/>
</dbReference>
<dbReference type="SUPFAM" id="SSF56935">
    <property type="entry name" value="Porins"/>
    <property type="match status" value="1"/>
</dbReference>
<proteinExistence type="predicted"/>
<keyword evidence="1" id="KW-0732">Signal</keyword>
<feature type="signal peptide" evidence="1">
    <location>
        <begin position="1"/>
        <end position="26"/>
    </location>
</feature>
<evidence type="ECO:0000256" key="1">
    <source>
        <dbReference type="SAM" id="SignalP"/>
    </source>
</evidence>
<name>A0AAD0SQB1_9BACT</name>
<dbReference type="NCBIfam" id="NF033922">
    <property type="entry name" value="opr_porin_1"/>
    <property type="match status" value="1"/>
</dbReference>
<dbReference type="EMBL" id="CP032100">
    <property type="protein sequence ID" value="AXX89104.1"/>
    <property type="molecule type" value="Genomic_DNA"/>
</dbReference>
<reference evidence="2 3" key="1">
    <citation type="submission" date="2018-08" db="EMBL/GenBank/DDBJ databases">
        <title>Complete genome of the Arcobacter suis type strain LMG 26152.</title>
        <authorList>
            <person name="Miller W.G."/>
            <person name="Yee E."/>
            <person name="Bono J.L."/>
        </authorList>
    </citation>
    <scope>NUCLEOTIDE SEQUENCE [LARGE SCALE GENOMIC DNA]</scope>
    <source>
        <strain evidence="2 3">CECT 7833</strain>
    </source>
</reference>
<sequence length="373" mass="39686">MKNLLSGKKISLVACGLILSSSMVFGAETIDSAFKEGKVSGSLGIYGEKYDHKGGTEDTGFGNGQATVAFETASFYGLSAKAEFKGNLDLGEVSNGDRETGAPFENNSLMTEAYIKYSMEGLSISAGRQAVDLEWLGDYHEAVVAAITAIPDTTVVLGYTQRKAESGIDLSEDFHEFNGNKGAYVIDVKYAGLEGVEFNPYAYSAPDVADWYGLKTIFTADMFGAVAHYAISSEDTQDDGSIGHLELNTTLAGVSAAVGYIKTDKDVGAGSMLAAEGDNISPFEDGTQVYEADARTVYGSLGYTIADLELGALYGQTTYGTTDDKEKELNLTATYPITESLAASILYGDVTADSNNTNYSDYNKVLASVEYTF</sequence>
<evidence type="ECO:0008006" key="4">
    <source>
        <dbReference type="Google" id="ProtNLM"/>
    </source>
</evidence>
<evidence type="ECO:0000313" key="3">
    <source>
        <dbReference type="Proteomes" id="UP000263040"/>
    </source>
</evidence>